<dbReference type="AlphaFoldDB" id="A0A7X6DC29"/>
<evidence type="ECO:0000256" key="1">
    <source>
        <dbReference type="SAM" id="SignalP"/>
    </source>
</evidence>
<keyword evidence="1" id="KW-0732">Signal</keyword>
<dbReference type="EMBL" id="VTOX01000001">
    <property type="protein sequence ID" value="NKE64426.1"/>
    <property type="molecule type" value="Genomic_DNA"/>
</dbReference>
<dbReference type="RefSeq" id="WP_168105517.1">
    <property type="nucleotide sequence ID" value="NZ_VTOX01000001.1"/>
</dbReference>
<dbReference type="PROSITE" id="PS50933">
    <property type="entry name" value="CHRD"/>
    <property type="match status" value="1"/>
</dbReference>
<dbReference type="Pfam" id="PF07452">
    <property type="entry name" value="CHRD"/>
    <property type="match status" value="1"/>
</dbReference>
<dbReference type="InterPro" id="IPR010895">
    <property type="entry name" value="CHRD"/>
</dbReference>
<accession>A0A7X6DC29</accession>
<protein>
    <submittedName>
        <fullName evidence="3">CHRD domain-containing protein</fullName>
    </submittedName>
</protein>
<evidence type="ECO:0000259" key="2">
    <source>
        <dbReference type="PROSITE" id="PS50933"/>
    </source>
</evidence>
<name>A0A7X6DC29_9BURK</name>
<keyword evidence="4" id="KW-1185">Reference proteome</keyword>
<comment type="caution">
    <text evidence="3">The sequence shown here is derived from an EMBL/GenBank/DDBJ whole genome shotgun (WGS) entry which is preliminary data.</text>
</comment>
<proteinExistence type="predicted"/>
<dbReference type="Proteomes" id="UP000521868">
    <property type="component" value="Unassembled WGS sequence"/>
</dbReference>
<dbReference type="PROSITE" id="PS51257">
    <property type="entry name" value="PROKAR_LIPOPROTEIN"/>
    <property type="match status" value="1"/>
</dbReference>
<reference evidence="3 4" key="1">
    <citation type="journal article" date="2020" name="Nature">
        <title>Bacterial chemolithoautotrophy via manganese oxidation.</title>
        <authorList>
            <person name="Yu H."/>
            <person name="Leadbetter J.R."/>
        </authorList>
    </citation>
    <scope>NUCLEOTIDE SEQUENCE [LARGE SCALE GENOMIC DNA]</scope>
    <source>
        <strain evidence="3 4">RBP-1</strain>
    </source>
</reference>
<dbReference type="SMART" id="SM00754">
    <property type="entry name" value="CHRD"/>
    <property type="match status" value="1"/>
</dbReference>
<feature type="signal peptide" evidence="1">
    <location>
        <begin position="1"/>
        <end position="21"/>
    </location>
</feature>
<sequence length="151" mass="15731">MNRHTFLRAACAAGALSLAVAGCGQLRPSQRVDIYEATLTGAEEVPAVATPARGMAEVHLDTMRNLVTWKVTFSGLSGPPTGAHIHGPAAAGQNAPVVVPFTGPLGLDIRGQASLTPQQVADLAAGRWYVNIHSAAHPAGEIRGQLRLRGR</sequence>
<evidence type="ECO:0000313" key="4">
    <source>
        <dbReference type="Proteomes" id="UP000521868"/>
    </source>
</evidence>
<feature type="chain" id="PRO_5031541699" evidence="1">
    <location>
        <begin position="22"/>
        <end position="151"/>
    </location>
</feature>
<gene>
    <name evidence="3" type="ORF">RAMLITH_01215</name>
</gene>
<organism evidence="3 4">
    <name type="scientific">Ramlibacter lithotrophicus</name>
    <dbReference type="NCBI Taxonomy" id="2606681"/>
    <lineage>
        <taxon>Bacteria</taxon>
        <taxon>Pseudomonadati</taxon>
        <taxon>Pseudomonadota</taxon>
        <taxon>Betaproteobacteria</taxon>
        <taxon>Burkholderiales</taxon>
        <taxon>Comamonadaceae</taxon>
        <taxon>Ramlibacter</taxon>
    </lineage>
</organism>
<feature type="domain" description="CHRD" evidence="2">
    <location>
        <begin position="31"/>
        <end position="151"/>
    </location>
</feature>
<evidence type="ECO:0000313" key="3">
    <source>
        <dbReference type="EMBL" id="NKE64426.1"/>
    </source>
</evidence>